<dbReference type="RefSeq" id="WP_377009884.1">
    <property type="nucleotide sequence ID" value="NZ_JBHSLV010000031.1"/>
</dbReference>
<protein>
    <submittedName>
        <fullName evidence="2">Uncharacterized protein</fullName>
    </submittedName>
</protein>
<proteinExistence type="predicted"/>
<reference evidence="3" key="1">
    <citation type="journal article" date="2019" name="Int. J. Syst. Evol. Microbiol.">
        <title>The Global Catalogue of Microorganisms (GCM) 10K type strain sequencing project: providing services to taxonomists for standard genome sequencing and annotation.</title>
        <authorList>
            <consortium name="The Broad Institute Genomics Platform"/>
            <consortium name="The Broad Institute Genome Sequencing Center for Infectious Disease"/>
            <person name="Wu L."/>
            <person name="Ma J."/>
        </authorList>
    </citation>
    <scope>NUCLEOTIDE SEQUENCE [LARGE SCALE GENOMIC DNA]</scope>
    <source>
        <strain evidence="3">CGMCC 1.16326</strain>
    </source>
</reference>
<dbReference type="Proteomes" id="UP001596104">
    <property type="component" value="Unassembled WGS sequence"/>
</dbReference>
<keyword evidence="3" id="KW-1185">Reference proteome</keyword>
<evidence type="ECO:0000313" key="3">
    <source>
        <dbReference type="Proteomes" id="UP001596104"/>
    </source>
</evidence>
<feature type="region of interest" description="Disordered" evidence="1">
    <location>
        <begin position="124"/>
        <end position="156"/>
    </location>
</feature>
<name>A0ABW0HB90_9HYPH</name>
<accession>A0ABW0HB90</accession>
<dbReference type="EMBL" id="JBHSLV010000031">
    <property type="protein sequence ID" value="MFC5394523.1"/>
    <property type="molecule type" value="Genomic_DNA"/>
</dbReference>
<evidence type="ECO:0000256" key="1">
    <source>
        <dbReference type="SAM" id="MobiDB-lite"/>
    </source>
</evidence>
<gene>
    <name evidence="2" type="ORF">ACFPPC_17940</name>
</gene>
<sequence>MKKILIAIARALAAVPKYTLIWCARAGDFVLSMIPSAQPVTTAAGEEANEAVELDQVREERKMARPLSQAHIALAYAAALVTGSRPPRLDGQPDGFVRWLEDLTAAGARRLFKASIGQIEAHLSPRRPEDHLEGVPSIGARPATAAAVGRGSRRENEASVRMVGEILNGVVLDEEGEFSPRQRRRLKAA</sequence>
<evidence type="ECO:0000313" key="2">
    <source>
        <dbReference type="EMBL" id="MFC5394523.1"/>
    </source>
</evidence>
<comment type="caution">
    <text evidence="2">The sequence shown here is derived from an EMBL/GenBank/DDBJ whole genome shotgun (WGS) entry which is preliminary data.</text>
</comment>
<organism evidence="2 3">
    <name type="scientific">Bosea vestrisii</name>
    <dbReference type="NCBI Taxonomy" id="151416"/>
    <lineage>
        <taxon>Bacteria</taxon>
        <taxon>Pseudomonadati</taxon>
        <taxon>Pseudomonadota</taxon>
        <taxon>Alphaproteobacteria</taxon>
        <taxon>Hyphomicrobiales</taxon>
        <taxon>Boseaceae</taxon>
        <taxon>Bosea</taxon>
    </lineage>
</organism>